<keyword evidence="2" id="KW-0808">Transferase</keyword>
<dbReference type="Proteomes" id="UP000223749">
    <property type="component" value="Chromosome"/>
</dbReference>
<sequence length="204" mass="23403">MDTVRLSITSYLDDEHYDSQLSPRMRRLSQLHWSPLEVIRAAAGFLCDKPGSKVIDIGSGIGKFCITAAQHYPDCDFYGIEQRKDLHGIALLSRQNSSVVSNTHFIHGDFTELDYNNYDGIYFFNSFAENLCTFGRIDNSVQYSPSLYNYYANYFYKILENKENGTRLVTYHGNDGDLPSSYQLIDSSFNNYLKMYIKSDPSHS</sequence>
<dbReference type="InterPro" id="IPR025714">
    <property type="entry name" value="Methyltranfer_dom"/>
</dbReference>
<dbReference type="Pfam" id="PF13847">
    <property type="entry name" value="Methyltransf_31"/>
    <property type="match status" value="1"/>
</dbReference>
<feature type="domain" description="Methyltransferase" evidence="1">
    <location>
        <begin position="49"/>
        <end position="183"/>
    </location>
</feature>
<dbReference type="CDD" id="cd02440">
    <property type="entry name" value="AdoMet_MTases"/>
    <property type="match status" value="1"/>
</dbReference>
<evidence type="ECO:0000259" key="1">
    <source>
        <dbReference type="Pfam" id="PF13847"/>
    </source>
</evidence>
<keyword evidence="3" id="KW-1185">Reference proteome</keyword>
<gene>
    <name evidence="2" type="ORF">CPT03_03545</name>
</gene>
<evidence type="ECO:0000313" key="2">
    <source>
        <dbReference type="EMBL" id="ATP55605.1"/>
    </source>
</evidence>
<keyword evidence="2" id="KW-0489">Methyltransferase</keyword>
<dbReference type="AlphaFoldDB" id="A0A2D1U1X5"/>
<dbReference type="Gene3D" id="3.40.50.150">
    <property type="entry name" value="Vaccinia Virus protein VP39"/>
    <property type="match status" value="1"/>
</dbReference>
<dbReference type="EMBL" id="CP024091">
    <property type="protein sequence ID" value="ATP55605.1"/>
    <property type="molecule type" value="Genomic_DNA"/>
</dbReference>
<reference evidence="2 3" key="1">
    <citation type="submission" date="2017-10" db="EMBL/GenBank/DDBJ databases">
        <title>Whole genome of Pedobacter ginsengisoli T01R-27 isolated from tomato rhizosphere.</title>
        <authorList>
            <person name="Weon H.-Y."/>
            <person name="Lee S.A."/>
            <person name="Sang M.K."/>
            <person name="Song J."/>
        </authorList>
    </citation>
    <scope>NUCLEOTIDE SEQUENCE [LARGE SCALE GENOMIC DNA]</scope>
    <source>
        <strain evidence="2 3">T01R-27</strain>
    </source>
</reference>
<dbReference type="OrthoDB" id="962475at2"/>
<protein>
    <submittedName>
        <fullName evidence="2">Methyltransferase</fullName>
    </submittedName>
</protein>
<dbReference type="GO" id="GO:0008168">
    <property type="term" value="F:methyltransferase activity"/>
    <property type="evidence" value="ECO:0007669"/>
    <property type="project" value="UniProtKB-KW"/>
</dbReference>
<evidence type="ECO:0000313" key="3">
    <source>
        <dbReference type="Proteomes" id="UP000223749"/>
    </source>
</evidence>
<organism evidence="2 3">
    <name type="scientific">Pedobacter ginsengisoli</name>
    <dbReference type="NCBI Taxonomy" id="363852"/>
    <lineage>
        <taxon>Bacteria</taxon>
        <taxon>Pseudomonadati</taxon>
        <taxon>Bacteroidota</taxon>
        <taxon>Sphingobacteriia</taxon>
        <taxon>Sphingobacteriales</taxon>
        <taxon>Sphingobacteriaceae</taxon>
        <taxon>Pedobacter</taxon>
    </lineage>
</organism>
<dbReference type="SUPFAM" id="SSF53335">
    <property type="entry name" value="S-adenosyl-L-methionine-dependent methyltransferases"/>
    <property type="match status" value="1"/>
</dbReference>
<dbReference type="InterPro" id="IPR029063">
    <property type="entry name" value="SAM-dependent_MTases_sf"/>
</dbReference>
<name>A0A2D1U1X5_9SPHI</name>
<proteinExistence type="predicted"/>
<dbReference type="GO" id="GO:0032259">
    <property type="term" value="P:methylation"/>
    <property type="evidence" value="ECO:0007669"/>
    <property type="project" value="UniProtKB-KW"/>
</dbReference>
<accession>A0A2D1U1X5</accession>
<dbReference type="RefSeq" id="WP_099437552.1">
    <property type="nucleotide sequence ID" value="NZ_CP024091.1"/>
</dbReference>
<dbReference type="KEGG" id="pgs:CPT03_03545"/>